<name>A0A392TUH4_9FABA</name>
<proteinExistence type="predicted"/>
<accession>A0A392TUH4</accession>
<protein>
    <submittedName>
        <fullName evidence="1">Cellular nucleic acid-binding protein</fullName>
    </submittedName>
</protein>
<feature type="non-terminal residue" evidence="1">
    <location>
        <position position="73"/>
    </location>
</feature>
<dbReference type="Proteomes" id="UP000265520">
    <property type="component" value="Unassembled WGS sequence"/>
</dbReference>
<reference evidence="1 2" key="1">
    <citation type="journal article" date="2018" name="Front. Plant Sci.">
        <title>Red Clover (Trifolium pratense) and Zigzag Clover (T. medium) - A Picture of Genomic Similarities and Differences.</title>
        <authorList>
            <person name="Dluhosova J."/>
            <person name="Istvanek J."/>
            <person name="Nedelnik J."/>
            <person name="Repkova J."/>
        </authorList>
    </citation>
    <scope>NUCLEOTIDE SEQUENCE [LARGE SCALE GENOMIC DNA]</scope>
    <source>
        <strain evidence="2">cv. 10/8</strain>
        <tissue evidence="1">Leaf</tissue>
    </source>
</reference>
<organism evidence="1 2">
    <name type="scientific">Trifolium medium</name>
    <dbReference type="NCBI Taxonomy" id="97028"/>
    <lineage>
        <taxon>Eukaryota</taxon>
        <taxon>Viridiplantae</taxon>
        <taxon>Streptophyta</taxon>
        <taxon>Embryophyta</taxon>
        <taxon>Tracheophyta</taxon>
        <taxon>Spermatophyta</taxon>
        <taxon>Magnoliopsida</taxon>
        <taxon>eudicotyledons</taxon>
        <taxon>Gunneridae</taxon>
        <taxon>Pentapetalae</taxon>
        <taxon>rosids</taxon>
        <taxon>fabids</taxon>
        <taxon>Fabales</taxon>
        <taxon>Fabaceae</taxon>
        <taxon>Papilionoideae</taxon>
        <taxon>50 kb inversion clade</taxon>
        <taxon>NPAAA clade</taxon>
        <taxon>Hologalegina</taxon>
        <taxon>IRL clade</taxon>
        <taxon>Trifolieae</taxon>
        <taxon>Trifolium</taxon>
    </lineage>
</organism>
<dbReference type="EMBL" id="LXQA010654082">
    <property type="protein sequence ID" value="MCI64354.1"/>
    <property type="molecule type" value="Genomic_DNA"/>
</dbReference>
<sequence length="73" mass="8198">MTAAARTNAQIVEALAALTNIVARDNQPGRDGEMRLERFMKQKPPMFTGGYNSDGAYKWLEELEIIFEAMECS</sequence>
<dbReference type="AlphaFoldDB" id="A0A392TUH4"/>
<evidence type="ECO:0000313" key="1">
    <source>
        <dbReference type="EMBL" id="MCI64354.1"/>
    </source>
</evidence>
<evidence type="ECO:0000313" key="2">
    <source>
        <dbReference type="Proteomes" id="UP000265520"/>
    </source>
</evidence>
<comment type="caution">
    <text evidence="1">The sequence shown here is derived from an EMBL/GenBank/DDBJ whole genome shotgun (WGS) entry which is preliminary data.</text>
</comment>
<keyword evidence="2" id="KW-1185">Reference proteome</keyword>